<dbReference type="EMBL" id="BQNB010010919">
    <property type="protein sequence ID" value="GJS83675.1"/>
    <property type="molecule type" value="Genomic_DNA"/>
</dbReference>
<dbReference type="SUPFAM" id="SSF51197">
    <property type="entry name" value="Clavaminate synthase-like"/>
    <property type="match status" value="1"/>
</dbReference>
<evidence type="ECO:0000313" key="1">
    <source>
        <dbReference type="EMBL" id="GJS83675.1"/>
    </source>
</evidence>
<keyword evidence="2" id="KW-1185">Reference proteome</keyword>
<organism evidence="1 2">
    <name type="scientific">Tanacetum coccineum</name>
    <dbReference type="NCBI Taxonomy" id="301880"/>
    <lineage>
        <taxon>Eukaryota</taxon>
        <taxon>Viridiplantae</taxon>
        <taxon>Streptophyta</taxon>
        <taxon>Embryophyta</taxon>
        <taxon>Tracheophyta</taxon>
        <taxon>Spermatophyta</taxon>
        <taxon>Magnoliopsida</taxon>
        <taxon>eudicotyledons</taxon>
        <taxon>Gunneridae</taxon>
        <taxon>Pentapetalae</taxon>
        <taxon>asterids</taxon>
        <taxon>campanulids</taxon>
        <taxon>Asterales</taxon>
        <taxon>Asteraceae</taxon>
        <taxon>Asteroideae</taxon>
        <taxon>Anthemideae</taxon>
        <taxon>Anthemidinae</taxon>
        <taxon>Tanacetum</taxon>
    </lineage>
</organism>
<dbReference type="Proteomes" id="UP001151760">
    <property type="component" value="Unassembled WGS sequence"/>
</dbReference>
<dbReference type="InterPro" id="IPR027443">
    <property type="entry name" value="IPNS-like_sf"/>
</dbReference>
<sequence length="151" mass="17220">MDKTTACSWRRVAVLGGAGFVGLWSEKSGEPGGGVDFALKKKVLSNNDAKYKLPYCIIQYKALSNGKYIWCLHRVSVNTTSPRLTLAFFLCPKSDKKMKPPQELIDKDGKQEYPDFTWEEFLRFTQKHHRADENTLALFNKWLHSSRSSTA</sequence>
<name>A0ABQ4Z1L5_9ASTR</name>
<evidence type="ECO:0000313" key="2">
    <source>
        <dbReference type="Proteomes" id="UP001151760"/>
    </source>
</evidence>
<reference evidence="1" key="1">
    <citation type="journal article" date="2022" name="Int. J. Mol. Sci.">
        <title>Draft Genome of Tanacetum Coccineum: Genomic Comparison of Closely Related Tanacetum-Family Plants.</title>
        <authorList>
            <person name="Yamashiro T."/>
            <person name="Shiraishi A."/>
            <person name="Nakayama K."/>
            <person name="Satake H."/>
        </authorList>
    </citation>
    <scope>NUCLEOTIDE SEQUENCE</scope>
</reference>
<reference evidence="1" key="2">
    <citation type="submission" date="2022-01" db="EMBL/GenBank/DDBJ databases">
        <authorList>
            <person name="Yamashiro T."/>
            <person name="Shiraishi A."/>
            <person name="Satake H."/>
            <person name="Nakayama K."/>
        </authorList>
    </citation>
    <scope>NUCLEOTIDE SEQUENCE</scope>
</reference>
<comment type="caution">
    <text evidence="1">The sequence shown here is derived from an EMBL/GenBank/DDBJ whole genome shotgun (WGS) entry which is preliminary data.</text>
</comment>
<gene>
    <name evidence="1" type="ORF">Tco_0750216</name>
</gene>
<proteinExistence type="predicted"/>
<protein>
    <submittedName>
        <fullName evidence="1">Gibberellin 20 oxidase 3-like protein</fullName>
    </submittedName>
</protein>
<dbReference type="Gene3D" id="2.60.120.330">
    <property type="entry name" value="B-lactam Antibiotic, Isopenicillin N Synthase, Chain"/>
    <property type="match status" value="1"/>
</dbReference>
<accession>A0ABQ4Z1L5</accession>